<protein>
    <submittedName>
        <fullName evidence="2">Uncharacterized protein</fullName>
    </submittedName>
</protein>
<feature type="region of interest" description="Disordered" evidence="1">
    <location>
        <begin position="25"/>
        <end position="44"/>
    </location>
</feature>
<accession>A0A022W5F9</accession>
<organism evidence="2">
    <name type="scientific">Trichophyton rubrum CBS 288.86</name>
    <dbReference type="NCBI Taxonomy" id="1215330"/>
    <lineage>
        <taxon>Eukaryota</taxon>
        <taxon>Fungi</taxon>
        <taxon>Dikarya</taxon>
        <taxon>Ascomycota</taxon>
        <taxon>Pezizomycotina</taxon>
        <taxon>Eurotiomycetes</taxon>
        <taxon>Eurotiomycetidae</taxon>
        <taxon>Onygenales</taxon>
        <taxon>Arthrodermataceae</taxon>
        <taxon>Trichophyton</taxon>
    </lineage>
</organism>
<gene>
    <name evidence="2" type="ORF">H103_03547</name>
</gene>
<evidence type="ECO:0000256" key="1">
    <source>
        <dbReference type="SAM" id="MobiDB-lite"/>
    </source>
</evidence>
<dbReference type="HOGENOM" id="CLU_2529089_0_0_1"/>
<sequence length="84" mass="9647">MRANYSRPRAVLFMRPSGPHCPLAAATPGIHDRQRHRHREAGRMAGRSVCIRARQDALCWLVRSGSRGLVPAIELHRQRRREQT</sequence>
<reference evidence="2" key="1">
    <citation type="submission" date="2014-02" db="EMBL/GenBank/DDBJ databases">
        <title>The Genome Sequence of Trichophyton rubrum (morphotype fischeri) CBS 288.86.</title>
        <authorList>
            <consortium name="The Broad Institute Genomics Platform"/>
            <person name="Cuomo C.A."/>
            <person name="White T.C."/>
            <person name="Graser Y."/>
            <person name="Martinez-Rossi N."/>
            <person name="Heitman J."/>
            <person name="Young S.K."/>
            <person name="Zeng Q."/>
            <person name="Gargeya S."/>
            <person name="Abouelleil A."/>
            <person name="Alvarado L."/>
            <person name="Chapman S.B."/>
            <person name="Gainer-Dewar J."/>
            <person name="Goldberg J."/>
            <person name="Griggs A."/>
            <person name="Gujja S."/>
            <person name="Hansen M."/>
            <person name="Howarth C."/>
            <person name="Imamovic A."/>
            <person name="Larimer J."/>
            <person name="Martinez D."/>
            <person name="Murphy C."/>
            <person name="Pearson M.D."/>
            <person name="Persinoti G."/>
            <person name="Poon T."/>
            <person name="Priest M."/>
            <person name="Roberts A.D."/>
            <person name="Saif S."/>
            <person name="Shea T.D."/>
            <person name="Sykes S.N."/>
            <person name="Wortman J."/>
            <person name="Nusbaum C."/>
            <person name="Birren B."/>
        </authorList>
    </citation>
    <scope>NUCLEOTIDE SEQUENCE [LARGE SCALE GENOMIC DNA]</scope>
    <source>
        <strain evidence="2">CBS 288.86</strain>
    </source>
</reference>
<evidence type="ECO:0000313" key="2">
    <source>
        <dbReference type="EMBL" id="EZF53567.1"/>
    </source>
</evidence>
<dbReference type="EMBL" id="KK207815">
    <property type="protein sequence ID" value="EZF53567.1"/>
    <property type="molecule type" value="Genomic_DNA"/>
</dbReference>
<dbReference type="AlphaFoldDB" id="A0A022W5F9"/>
<name>A0A022W5F9_TRIRU</name>
<proteinExistence type="predicted"/>
<dbReference type="Proteomes" id="UP000023758">
    <property type="component" value="Unassembled WGS sequence"/>
</dbReference>